<evidence type="ECO:0000256" key="1">
    <source>
        <dbReference type="SAM" id="MobiDB-lite"/>
    </source>
</evidence>
<organism evidence="2">
    <name type="scientific">Drosophila melanogaster</name>
    <name type="common">Fruit fly</name>
    <dbReference type="NCBI Taxonomy" id="7227"/>
    <lineage>
        <taxon>Eukaryota</taxon>
        <taxon>Metazoa</taxon>
        <taxon>Ecdysozoa</taxon>
        <taxon>Arthropoda</taxon>
        <taxon>Hexapoda</taxon>
        <taxon>Insecta</taxon>
        <taxon>Pterygota</taxon>
        <taxon>Neoptera</taxon>
        <taxon>Endopterygota</taxon>
        <taxon>Diptera</taxon>
        <taxon>Brachycera</taxon>
        <taxon>Muscomorpha</taxon>
        <taxon>Ephydroidea</taxon>
        <taxon>Drosophilidae</taxon>
        <taxon>Drosophila</taxon>
        <taxon>Sophophora</taxon>
    </lineage>
</organism>
<dbReference type="AlphaFoldDB" id="H1UUQ7"/>
<accession>H1UUQ7</accession>
<dbReference type="EMBL" id="BT133142">
    <property type="protein sequence ID" value="AEY79425.1"/>
    <property type="molecule type" value="mRNA"/>
</dbReference>
<evidence type="ECO:0000313" key="2">
    <source>
        <dbReference type="EMBL" id="AEY79425.1"/>
    </source>
</evidence>
<reference evidence="2" key="1">
    <citation type="submission" date="2012-01" db="EMBL/GenBank/DDBJ databases">
        <authorList>
            <person name="Carlson J."/>
            <person name="Booth B."/>
            <person name="Frise E."/>
            <person name="Sandler J."/>
            <person name="Wan K."/>
            <person name="Yu C."/>
            <person name="Celniker S."/>
        </authorList>
    </citation>
    <scope>NUCLEOTIDE SEQUENCE</scope>
</reference>
<protein>
    <submittedName>
        <fullName evidence="2">MIP34135p1</fullName>
    </submittedName>
</protein>
<proteinExistence type="evidence at transcript level"/>
<feature type="compositionally biased region" description="Basic and acidic residues" evidence="1">
    <location>
        <begin position="1"/>
        <end position="11"/>
    </location>
</feature>
<name>H1UUQ7_DROME</name>
<sequence>MVGDGVKKEAEVAEEDIPANSHHTDIPLVVDNGAVVEVDCIPPKSDFHVDGGDEAVVEKAGAGVRVHSVHQHHVCHDGDDGDEGEVDLRVGDVLLQKIADSPSDRVSDEFRATI</sequence>
<feature type="region of interest" description="Disordered" evidence="1">
    <location>
        <begin position="1"/>
        <end position="25"/>
    </location>
</feature>